<dbReference type="AlphaFoldDB" id="A0AAD5R9B3"/>
<gene>
    <name evidence="1" type="ORF">KIN20_034207</name>
</gene>
<evidence type="ECO:0000313" key="1">
    <source>
        <dbReference type="EMBL" id="KAJ1372130.1"/>
    </source>
</evidence>
<proteinExistence type="predicted"/>
<comment type="caution">
    <text evidence="1">The sequence shown here is derived from an EMBL/GenBank/DDBJ whole genome shotgun (WGS) entry which is preliminary data.</text>
</comment>
<reference evidence="1" key="1">
    <citation type="submission" date="2021-06" db="EMBL/GenBank/DDBJ databases">
        <title>Parelaphostrongylus tenuis whole genome reference sequence.</title>
        <authorList>
            <person name="Garwood T.J."/>
            <person name="Larsen P.A."/>
            <person name="Fountain-Jones N.M."/>
            <person name="Garbe J.R."/>
            <person name="Macchietto M.G."/>
            <person name="Kania S.A."/>
            <person name="Gerhold R.W."/>
            <person name="Richards J.E."/>
            <person name="Wolf T.M."/>
        </authorList>
    </citation>
    <scope>NUCLEOTIDE SEQUENCE</scope>
    <source>
        <strain evidence="1">MNPRO001-30</strain>
        <tissue evidence="1">Meninges</tissue>
    </source>
</reference>
<dbReference type="EMBL" id="JAHQIW010007095">
    <property type="protein sequence ID" value="KAJ1372130.1"/>
    <property type="molecule type" value="Genomic_DNA"/>
</dbReference>
<accession>A0AAD5R9B3</accession>
<protein>
    <submittedName>
        <fullName evidence="1">Uncharacterized protein</fullName>
    </submittedName>
</protein>
<keyword evidence="2" id="KW-1185">Reference proteome</keyword>
<name>A0AAD5R9B3_PARTN</name>
<sequence length="128" mass="14655">MKACHDEDCNMPIYHQKIPKENAYTTGFSVPKSRKENRLLKRGFVDDNNDHLCYLDLFIVWPATVCAVLSVSVFIDNVTITSKWNPICAETARNQCFRQCVVSIMLLYSGRNSFVHFEYSLVSQPSAI</sequence>
<evidence type="ECO:0000313" key="2">
    <source>
        <dbReference type="Proteomes" id="UP001196413"/>
    </source>
</evidence>
<organism evidence="1 2">
    <name type="scientific">Parelaphostrongylus tenuis</name>
    <name type="common">Meningeal worm</name>
    <dbReference type="NCBI Taxonomy" id="148309"/>
    <lineage>
        <taxon>Eukaryota</taxon>
        <taxon>Metazoa</taxon>
        <taxon>Ecdysozoa</taxon>
        <taxon>Nematoda</taxon>
        <taxon>Chromadorea</taxon>
        <taxon>Rhabditida</taxon>
        <taxon>Rhabditina</taxon>
        <taxon>Rhabditomorpha</taxon>
        <taxon>Strongyloidea</taxon>
        <taxon>Metastrongylidae</taxon>
        <taxon>Parelaphostrongylus</taxon>
    </lineage>
</organism>
<dbReference type="Proteomes" id="UP001196413">
    <property type="component" value="Unassembled WGS sequence"/>
</dbReference>